<keyword evidence="1 8" id="KW-0444">Lipid biosynthesis</keyword>
<name>A0ABV7H2M2_9BURK</name>
<evidence type="ECO:0000259" key="9">
    <source>
        <dbReference type="Pfam" id="PF01648"/>
    </source>
</evidence>
<reference evidence="11" key="1">
    <citation type="journal article" date="2019" name="Int. J. Syst. Evol. Microbiol.">
        <title>The Global Catalogue of Microorganisms (GCM) 10K type strain sequencing project: providing services to taxonomists for standard genome sequencing and annotation.</title>
        <authorList>
            <consortium name="The Broad Institute Genomics Platform"/>
            <consortium name="The Broad Institute Genome Sequencing Center for Infectious Disease"/>
            <person name="Wu L."/>
            <person name="Ma J."/>
        </authorList>
    </citation>
    <scope>NUCLEOTIDE SEQUENCE [LARGE SCALE GENOMIC DNA]</scope>
    <source>
        <strain evidence="11">KCTC 52168</strain>
    </source>
</reference>
<organism evidence="10 11">
    <name type="scientific">Piscinibacterium candidicorallinum</name>
    <dbReference type="NCBI Taxonomy" id="1793872"/>
    <lineage>
        <taxon>Bacteria</taxon>
        <taxon>Pseudomonadati</taxon>
        <taxon>Pseudomonadota</taxon>
        <taxon>Betaproteobacteria</taxon>
        <taxon>Burkholderiales</taxon>
        <taxon>Piscinibacterium</taxon>
    </lineage>
</organism>
<comment type="similarity">
    <text evidence="8">Belongs to the P-Pant transferase superfamily. AcpS family.</text>
</comment>
<dbReference type="SUPFAM" id="SSF56214">
    <property type="entry name" value="4'-phosphopantetheinyl transferase"/>
    <property type="match status" value="1"/>
</dbReference>
<keyword evidence="3 8" id="KW-0479">Metal-binding</keyword>
<dbReference type="EMBL" id="JBHRTI010000003">
    <property type="protein sequence ID" value="MFC3147043.1"/>
    <property type="molecule type" value="Genomic_DNA"/>
</dbReference>
<dbReference type="NCBIfam" id="TIGR00556">
    <property type="entry name" value="pantethn_trn"/>
    <property type="match status" value="1"/>
</dbReference>
<dbReference type="InterPro" id="IPR037143">
    <property type="entry name" value="4-PPantetheinyl_Trfase_dom_sf"/>
</dbReference>
<dbReference type="HAMAP" id="MF_00101">
    <property type="entry name" value="AcpS"/>
    <property type="match status" value="1"/>
</dbReference>
<comment type="catalytic activity">
    <reaction evidence="8">
        <text>apo-[ACP] + CoA = holo-[ACP] + adenosine 3',5'-bisphosphate + H(+)</text>
        <dbReference type="Rhea" id="RHEA:12068"/>
        <dbReference type="Rhea" id="RHEA-COMP:9685"/>
        <dbReference type="Rhea" id="RHEA-COMP:9690"/>
        <dbReference type="ChEBI" id="CHEBI:15378"/>
        <dbReference type="ChEBI" id="CHEBI:29999"/>
        <dbReference type="ChEBI" id="CHEBI:57287"/>
        <dbReference type="ChEBI" id="CHEBI:58343"/>
        <dbReference type="ChEBI" id="CHEBI:64479"/>
        <dbReference type="EC" id="2.7.8.7"/>
    </reaction>
</comment>
<dbReference type="Pfam" id="PF01648">
    <property type="entry name" value="ACPS"/>
    <property type="match status" value="1"/>
</dbReference>
<dbReference type="Proteomes" id="UP001595556">
    <property type="component" value="Unassembled WGS sequence"/>
</dbReference>
<dbReference type="GO" id="GO:0008897">
    <property type="term" value="F:holo-[acyl-carrier-protein] synthase activity"/>
    <property type="evidence" value="ECO:0007669"/>
    <property type="project" value="UniProtKB-EC"/>
</dbReference>
<evidence type="ECO:0000256" key="8">
    <source>
        <dbReference type="HAMAP-Rule" id="MF_00101"/>
    </source>
</evidence>
<dbReference type="InterPro" id="IPR008278">
    <property type="entry name" value="4-PPantetheinyl_Trfase_dom"/>
</dbReference>
<proteinExistence type="inferred from homology"/>
<comment type="function">
    <text evidence="8">Transfers the 4'-phosphopantetheine moiety from coenzyme A to a Ser of acyl-carrier-protein.</text>
</comment>
<evidence type="ECO:0000256" key="5">
    <source>
        <dbReference type="ARBA" id="ARBA00022842"/>
    </source>
</evidence>
<keyword evidence="2 8" id="KW-0808">Transferase</keyword>
<evidence type="ECO:0000256" key="4">
    <source>
        <dbReference type="ARBA" id="ARBA00022832"/>
    </source>
</evidence>
<comment type="cofactor">
    <cofactor evidence="8">
        <name>Mg(2+)</name>
        <dbReference type="ChEBI" id="CHEBI:18420"/>
    </cofactor>
</comment>
<keyword evidence="7 8" id="KW-0275">Fatty acid biosynthesis</keyword>
<sequence length="135" mass="15012">MIFGVGTDIVDIRRIEQTLARQPRFASRILGQQELAVFERRLAAHPARGVTYLATRFSCKEAFSKACGLGMRSPMTWQAIEVLNQPGGRPTIVAHGAMREWLLSRSLIAHVTLSDERDYAVSFVVLETTSKPSPV</sequence>
<dbReference type="NCBIfam" id="TIGR00516">
    <property type="entry name" value="acpS"/>
    <property type="match status" value="1"/>
</dbReference>
<dbReference type="RefSeq" id="WP_377301746.1">
    <property type="nucleotide sequence ID" value="NZ_CP180191.1"/>
</dbReference>
<evidence type="ECO:0000256" key="2">
    <source>
        <dbReference type="ARBA" id="ARBA00022679"/>
    </source>
</evidence>
<dbReference type="InterPro" id="IPR002582">
    <property type="entry name" value="ACPS"/>
</dbReference>
<keyword evidence="6 8" id="KW-0443">Lipid metabolism</keyword>
<keyword evidence="5 8" id="KW-0460">Magnesium</keyword>
<protein>
    <recommendedName>
        <fullName evidence="8">Holo-[acyl-carrier-protein] synthase</fullName>
        <shortName evidence="8">Holo-ACP synthase</shortName>
        <ecNumber evidence="8">2.7.8.7</ecNumber>
    </recommendedName>
    <alternativeName>
        <fullName evidence="8">4'-phosphopantetheinyl transferase AcpS</fullName>
    </alternativeName>
</protein>
<dbReference type="InterPro" id="IPR004568">
    <property type="entry name" value="Ppantetheine-prot_Trfase_dom"/>
</dbReference>
<evidence type="ECO:0000256" key="7">
    <source>
        <dbReference type="ARBA" id="ARBA00023160"/>
    </source>
</evidence>
<comment type="caution">
    <text evidence="10">The sequence shown here is derived from an EMBL/GenBank/DDBJ whole genome shotgun (WGS) entry which is preliminary data.</text>
</comment>
<evidence type="ECO:0000256" key="1">
    <source>
        <dbReference type="ARBA" id="ARBA00022516"/>
    </source>
</evidence>
<gene>
    <name evidence="8 10" type="primary">acpS</name>
    <name evidence="10" type="ORF">ACFOEN_05240</name>
</gene>
<evidence type="ECO:0000313" key="10">
    <source>
        <dbReference type="EMBL" id="MFC3147043.1"/>
    </source>
</evidence>
<evidence type="ECO:0000256" key="6">
    <source>
        <dbReference type="ARBA" id="ARBA00023098"/>
    </source>
</evidence>
<feature type="binding site" evidence="8">
    <location>
        <position position="8"/>
    </location>
    <ligand>
        <name>Mg(2+)</name>
        <dbReference type="ChEBI" id="CHEBI:18420"/>
    </ligand>
</feature>
<keyword evidence="4 8" id="KW-0276">Fatty acid metabolism</keyword>
<comment type="subcellular location">
    <subcellularLocation>
        <location evidence="8">Cytoplasm</location>
    </subcellularLocation>
</comment>
<evidence type="ECO:0000313" key="11">
    <source>
        <dbReference type="Proteomes" id="UP001595556"/>
    </source>
</evidence>
<evidence type="ECO:0000256" key="3">
    <source>
        <dbReference type="ARBA" id="ARBA00022723"/>
    </source>
</evidence>
<feature type="binding site" evidence="8">
    <location>
        <position position="61"/>
    </location>
    <ligand>
        <name>Mg(2+)</name>
        <dbReference type="ChEBI" id="CHEBI:18420"/>
    </ligand>
</feature>
<keyword evidence="8" id="KW-0963">Cytoplasm</keyword>
<dbReference type="EC" id="2.7.8.7" evidence="8"/>
<keyword evidence="11" id="KW-1185">Reference proteome</keyword>
<accession>A0ABV7H2M2</accession>
<feature type="domain" description="4'-phosphopantetheinyl transferase" evidence="9">
    <location>
        <begin position="4"/>
        <end position="123"/>
    </location>
</feature>
<dbReference type="Gene3D" id="3.90.470.20">
    <property type="entry name" value="4'-phosphopantetheinyl transferase domain"/>
    <property type="match status" value="1"/>
</dbReference>